<dbReference type="Proteomes" id="UP000789739">
    <property type="component" value="Unassembled WGS sequence"/>
</dbReference>
<reference evidence="1" key="1">
    <citation type="submission" date="2021-06" db="EMBL/GenBank/DDBJ databases">
        <authorList>
            <person name="Kallberg Y."/>
            <person name="Tangrot J."/>
            <person name="Rosling A."/>
        </authorList>
    </citation>
    <scope>NUCLEOTIDE SEQUENCE</scope>
    <source>
        <strain evidence="1">BR232B</strain>
    </source>
</reference>
<sequence>EIYKLAYNLAESEPTKIAKPSRLKLLRKDQRKLRADYLTIEATYIPDITYASNKKQRELQELREDKGFYCPDFFALEKVREQLQKCDI</sequence>
<protein>
    <submittedName>
        <fullName evidence="1">7998_t:CDS:1</fullName>
    </submittedName>
</protein>
<proteinExistence type="predicted"/>
<evidence type="ECO:0000313" key="1">
    <source>
        <dbReference type="EMBL" id="CAG8672179.1"/>
    </source>
</evidence>
<gene>
    <name evidence="1" type="ORF">PBRASI_LOCUS11363</name>
</gene>
<name>A0A9N9EFV1_9GLOM</name>
<evidence type="ECO:0000313" key="2">
    <source>
        <dbReference type="Proteomes" id="UP000789739"/>
    </source>
</evidence>
<dbReference type="EMBL" id="CAJVPI010005149">
    <property type="protein sequence ID" value="CAG8672179.1"/>
    <property type="molecule type" value="Genomic_DNA"/>
</dbReference>
<feature type="non-terminal residue" evidence="1">
    <location>
        <position position="1"/>
    </location>
</feature>
<dbReference type="AlphaFoldDB" id="A0A9N9EFV1"/>
<organism evidence="1 2">
    <name type="scientific">Paraglomus brasilianum</name>
    <dbReference type="NCBI Taxonomy" id="144538"/>
    <lineage>
        <taxon>Eukaryota</taxon>
        <taxon>Fungi</taxon>
        <taxon>Fungi incertae sedis</taxon>
        <taxon>Mucoromycota</taxon>
        <taxon>Glomeromycotina</taxon>
        <taxon>Glomeromycetes</taxon>
        <taxon>Paraglomerales</taxon>
        <taxon>Paraglomeraceae</taxon>
        <taxon>Paraglomus</taxon>
    </lineage>
</organism>
<keyword evidence="2" id="KW-1185">Reference proteome</keyword>
<comment type="caution">
    <text evidence="1">The sequence shown here is derived from an EMBL/GenBank/DDBJ whole genome shotgun (WGS) entry which is preliminary data.</text>
</comment>
<accession>A0A9N9EFV1</accession>